<organism evidence="1 2">
    <name type="scientific">Streptomyces galilaeus</name>
    <dbReference type="NCBI Taxonomy" id="33899"/>
    <lineage>
        <taxon>Bacteria</taxon>
        <taxon>Bacillati</taxon>
        <taxon>Actinomycetota</taxon>
        <taxon>Actinomycetes</taxon>
        <taxon>Kitasatosporales</taxon>
        <taxon>Streptomycetaceae</taxon>
        <taxon>Streptomyces</taxon>
    </lineage>
</organism>
<dbReference type="Proteomes" id="UP001631993">
    <property type="component" value="Unassembled WGS sequence"/>
</dbReference>
<sequence length="87" mass="9582">SPVVQNLGNADMGDARTLEDFIKWGITTYPAKHYFVAVWDHGSGWRAIHDARLTGKPIQITDISWDDNTGHSITTKQLGGVMSDVAK</sequence>
<dbReference type="PANTHER" id="PTHR37835">
    <property type="entry name" value="ALPHA-CLOSTRIPAIN"/>
    <property type="match status" value="1"/>
</dbReference>
<name>A0ABW9IZJ2_STRGJ</name>
<reference evidence="1 2" key="1">
    <citation type="submission" date="2024-12" db="EMBL/GenBank/DDBJ databases">
        <title>Forecasting of Potato common scab and diversities of Pathogenic streptomyces spp. in china.</title>
        <authorList>
            <person name="Handique U."/>
            <person name="Wu J."/>
        </authorList>
    </citation>
    <scope>NUCLEOTIDE SEQUENCE [LARGE SCALE GENOMIC DNA]</scope>
    <source>
        <strain evidence="1 2">ZRIMU1585</strain>
    </source>
</reference>
<dbReference type="Gene3D" id="3.40.50.11970">
    <property type="match status" value="1"/>
</dbReference>
<dbReference type="PANTHER" id="PTHR37835:SF1">
    <property type="entry name" value="ALPHA-CLOSTRIPAIN"/>
    <property type="match status" value="1"/>
</dbReference>
<protein>
    <submittedName>
        <fullName evidence="1">Clostripain-related cysteine peptidase</fullName>
    </submittedName>
</protein>
<dbReference type="RefSeq" id="WP_409098054.1">
    <property type="nucleotide sequence ID" value="NZ_JBJVNE010000421.1"/>
</dbReference>
<evidence type="ECO:0000313" key="2">
    <source>
        <dbReference type="Proteomes" id="UP001631993"/>
    </source>
</evidence>
<dbReference type="EMBL" id="JBJVNE010000421">
    <property type="protein sequence ID" value="MFM9653813.1"/>
    <property type="molecule type" value="Genomic_DNA"/>
</dbReference>
<feature type="non-terminal residue" evidence="1">
    <location>
        <position position="1"/>
    </location>
</feature>
<dbReference type="Pfam" id="PF03415">
    <property type="entry name" value="Peptidase_C11"/>
    <property type="match status" value="1"/>
</dbReference>
<comment type="caution">
    <text evidence="1">The sequence shown here is derived from an EMBL/GenBank/DDBJ whole genome shotgun (WGS) entry which is preliminary data.</text>
</comment>
<proteinExistence type="predicted"/>
<accession>A0ABW9IZJ2</accession>
<dbReference type="InterPro" id="IPR005077">
    <property type="entry name" value="Peptidase_C11"/>
</dbReference>
<feature type="non-terminal residue" evidence="1">
    <location>
        <position position="87"/>
    </location>
</feature>
<keyword evidence="2" id="KW-1185">Reference proteome</keyword>
<evidence type="ECO:0000313" key="1">
    <source>
        <dbReference type="EMBL" id="MFM9653813.1"/>
    </source>
</evidence>
<gene>
    <name evidence="1" type="ORF">ACKI1S_48435</name>
</gene>